<accession>J5TBQ1</accession>
<feature type="signal peptide" evidence="1">
    <location>
        <begin position="1"/>
        <end position="15"/>
    </location>
</feature>
<dbReference type="Proteomes" id="UP000002748">
    <property type="component" value="Unassembled WGS sequence"/>
</dbReference>
<organism evidence="2 3">
    <name type="scientific">Trichosporon asahii var. asahii (strain ATCC 90039 / CBS 2479 / JCM 2466 / KCTC 7840 / NBRC 103889/ NCYC 2677 / UAMH 7654)</name>
    <name type="common">Yeast</name>
    <dbReference type="NCBI Taxonomy" id="1186058"/>
    <lineage>
        <taxon>Eukaryota</taxon>
        <taxon>Fungi</taxon>
        <taxon>Dikarya</taxon>
        <taxon>Basidiomycota</taxon>
        <taxon>Agaricomycotina</taxon>
        <taxon>Tremellomycetes</taxon>
        <taxon>Trichosporonales</taxon>
        <taxon>Trichosporonaceae</taxon>
        <taxon>Trichosporon</taxon>
    </lineage>
</organism>
<keyword evidence="1" id="KW-0732">Signal</keyword>
<name>J5TBQ1_TRIAS</name>
<dbReference type="GeneID" id="25984137"/>
<dbReference type="HOGENOM" id="CLU_1300462_0_0_1"/>
<dbReference type="KEGG" id="tasa:A1Q1_00623"/>
<evidence type="ECO:0000256" key="1">
    <source>
        <dbReference type="SAM" id="SignalP"/>
    </source>
</evidence>
<gene>
    <name evidence="2" type="ORF">A1Q1_00623</name>
</gene>
<evidence type="ECO:0000313" key="3">
    <source>
        <dbReference type="Proteomes" id="UP000002748"/>
    </source>
</evidence>
<dbReference type="RefSeq" id="XP_014181413.1">
    <property type="nucleotide sequence ID" value="XM_014325938.1"/>
</dbReference>
<feature type="chain" id="PRO_5012858955" evidence="1">
    <location>
        <begin position="16"/>
        <end position="212"/>
    </location>
</feature>
<dbReference type="VEuPathDB" id="FungiDB:A1Q1_00623"/>
<evidence type="ECO:0000313" key="2">
    <source>
        <dbReference type="EMBL" id="EJT50156.1"/>
    </source>
</evidence>
<comment type="caution">
    <text evidence="2">The sequence shown here is derived from an EMBL/GenBank/DDBJ whole genome shotgun (WGS) entry which is preliminary data.</text>
</comment>
<protein>
    <submittedName>
        <fullName evidence="2">Uncharacterized protein</fullName>
    </submittedName>
</protein>
<dbReference type="AlphaFoldDB" id="J5TBQ1"/>
<dbReference type="EMBL" id="ALBS01000126">
    <property type="protein sequence ID" value="EJT50156.1"/>
    <property type="molecule type" value="Genomic_DNA"/>
</dbReference>
<proteinExistence type="predicted"/>
<reference evidence="2 3" key="1">
    <citation type="journal article" date="2012" name="Eukaryot. Cell">
        <title>Draft genome sequence of CBS 2479, the standard type strain of Trichosporon asahii.</title>
        <authorList>
            <person name="Yang R.Y."/>
            <person name="Li H.T."/>
            <person name="Zhu H."/>
            <person name="Zhou G.P."/>
            <person name="Wang M."/>
            <person name="Wang L."/>
        </authorList>
    </citation>
    <scope>NUCLEOTIDE SEQUENCE [LARGE SCALE GENOMIC DNA]</scope>
    <source>
        <strain evidence="3">ATCC 90039 / CBS 2479 / JCM 2466 / KCTC 7840 / NCYC 2677 / UAMH 7654</strain>
    </source>
</reference>
<sequence length="212" mass="23314">MKAAIILAALASVSANPTSISKYPFSLALTVDYEPNLASPSCFSSLESASASIKRASDGHGFAHFDDWGVLTSYNSAGHAVQHAVVSWPATVAYFESLGKWDAFAKTGHLGEICSRNLTDDVHERIRRAREEKKEQGEEAWPKVPFECREKIPASNTNREGRQLKPYVPPQATRQVQMWCLNTPCSRDSDCSSQGCGTCIMRDKFMFLSCSG</sequence>